<dbReference type="PROSITE" id="PS50885">
    <property type="entry name" value="HAMP"/>
    <property type="match status" value="1"/>
</dbReference>
<dbReference type="PANTHER" id="PTHR32089">
    <property type="entry name" value="METHYL-ACCEPTING CHEMOTAXIS PROTEIN MCPB"/>
    <property type="match status" value="1"/>
</dbReference>
<dbReference type="PRINTS" id="PR00260">
    <property type="entry name" value="CHEMTRNSDUCR"/>
</dbReference>
<keyword evidence="4" id="KW-0812">Transmembrane</keyword>
<dbReference type="PANTHER" id="PTHR32089:SF112">
    <property type="entry name" value="LYSOZYME-LIKE PROTEIN-RELATED"/>
    <property type="match status" value="1"/>
</dbReference>
<evidence type="ECO:0000256" key="1">
    <source>
        <dbReference type="ARBA" id="ARBA00023224"/>
    </source>
</evidence>
<gene>
    <name evidence="7" type="ORF">ACFOW7_10085</name>
</gene>
<feature type="domain" description="Methyl-accepting transducer" evidence="5">
    <location>
        <begin position="265"/>
        <end position="501"/>
    </location>
</feature>
<evidence type="ECO:0000313" key="7">
    <source>
        <dbReference type="EMBL" id="MFC4159695.1"/>
    </source>
</evidence>
<evidence type="ECO:0000256" key="3">
    <source>
        <dbReference type="PROSITE-ProRule" id="PRU00284"/>
    </source>
</evidence>
<feature type="domain" description="HAMP" evidence="6">
    <location>
        <begin position="207"/>
        <end position="260"/>
    </location>
</feature>
<reference evidence="8" key="1">
    <citation type="journal article" date="2019" name="Int. J. Syst. Evol. Microbiol.">
        <title>The Global Catalogue of Microorganisms (GCM) 10K type strain sequencing project: providing services to taxonomists for standard genome sequencing and annotation.</title>
        <authorList>
            <consortium name="The Broad Institute Genomics Platform"/>
            <consortium name="The Broad Institute Genome Sequencing Center for Infectious Disease"/>
            <person name="Wu L."/>
            <person name="Ma J."/>
        </authorList>
    </citation>
    <scope>NUCLEOTIDE SEQUENCE [LARGE SCALE GENOMIC DNA]</scope>
    <source>
        <strain evidence="8">LMG 29894</strain>
    </source>
</reference>
<dbReference type="InterPro" id="IPR004090">
    <property type="entry name" value="Chemotax_Me-accpt_rcpt"/>
</dbReference>
<dbReference type="InterPro" id="IPR003660">
    <property type="entry name" value="HAMP_dom"/>
</dbReference>
<proteinExistence type="inferred from homology"/>
<dbReference type="SMART" id="SM00304">
    <property type="entry name" value="HAMP"/>
    <property type="match status" value="2"/>
</dbReference>
<sequence>MTIGKRLIMMLALAIVALLVVGGTGVGAFQRVKTEMLHMTNAILPSMQAMGDIGTAYRDMRTLLLSHIMEQDVDLKNAFNDKVKEARDRASAVVEGYSNLVTDDTDRSNYQTLKKAFETYLVAYDEALKNSSEGKADLAQAALYGKVMPTAQVLEAALKQSTAYNVRMVETTAASVDQVYSRSLGIFGGVILVAVIGLTLFGTLIFRAVKVPLAVMEKTVERIGKELDFTQRVPVQSRDEVGMTVAAFNRLLDTWQQSLRELSSQAAGVARQADMMASTSREMSGNSSAASEAASNMAATVEQVTVSINHVADRAGEADNESRQSGRIADEGAQVIDATVAEINTIANTVHDAAAQIDALARESSNISAVVNVIKEVADQTNLLALNAAIEAARAGEQGRGFAVVADEVRKLAERTSVSTQEIGKLIGSIQQSADAAVARMREVVDRVGSGVAKAEETGMAIQKIRQGSDRVVVVVGDISRAIREQSAASVNIAQLVERIAQMSEEASSAAANTSTAADELKTLSDRMQSVVERYRI</sequence>
<evidence type="ECO:0000313" key="8">
    <source>
        <dbReference type="Proteomes" id="UP001595791"/>
    </source>
</evidence>
<dbReference type="RefSeq" id="WP_378163733.1">
    <property type="nucleotide sequence ID" value="NZ_JBHSBU010000001.1"/>
</dbReference>
<dbReference type="PROSITE" id="PS50111">
    <property type="entry name" value="CHEMOTAXIS_TRANSDUC_2"/>
    <property type="match status" value="1"/>
</dbReference>
<evidence type="ECO:0000259" key="6">
    <source>
        <dbReference type="PROSITE" id="PS50885"/>
    </source>
</evidence>
<keyword evidence="4" id="KW-0472">Membrane</keyword>
<protein>
    <submittedName>
        <fullName evidence="7">Methyl-accepting chemotaxis protein</fullName>
    </submittedName>
</protein>
<evidence type="ECO:0000256" key="4">
    <source>
        <dbReference type="SAM" id="Phobius"/>
    </source>
</evidence>
<keyword evidence="4" id="KW-1133">Transmembrane helix</keyword>
<dbReference type="Pfam" id="PF00015">
    <property type="entry name" value="MCPsignal"/>
    <property type="match status" value="1"/>
</dbReference>
<evidence type="ECO:0000259" key="5">
    <source>
        <dbReference type="PROSITE" id="PS50111"/>
    </source>
</evidence>
<dbReference type="InterPro" id="IPR004089">
    <property type="entry name" value="MCPsignal_dom"/>
</dbReference>
<accession>A0ABV8MR47</accession>
<dbReference type="InterPro" id="IPR024478">
    <property type="entry name" value="HlyB_4HB_MCP"/>
</dbReference>
<keyword evidence="1 3" id="KW-0807">Transducer</keyword>
<feature type="transmembrane region" description="Helical" evidence="4">
    <location>
        <begin position="184"/>
        <end position="206"/>
    </location>
</feature>
<dbReference type="Proteomes" id="UP001595791">
    <property type="component" value="Unassembled WGS sequence"/>
</dbReference>
<evidence type="ECO:0000256" key="2">
    <source>
        <dbReference type="ARBA" id="ARBA00029447"/>
    </source>
</evidence>
<dbReference type="InterPro" id="IPR047347">
    <property type="entry name" value="YvaQ-like_sensor"/>
</dbReference>
<dbReference type="SMART" id="SM00283">
    <property type="entry name" value="MA"/>
    <property type="match status" value="1"/>
</dbReference>
<dbReference type="SUPFAM" id="SSF58104">
    <property type="entry name" value="Methyl-accepting chemotaxis protein (MCP) signaling domain"/>
    <property type="match status" value="1"/>
</dbReference>
<comment type="similarity">
    <text evidence="2">Belongs to the methyl-accepting chemotaxis (MCP) protein family.</text>
</comment>
<comment type="caution">
    <text evidence="7">The sequence shown here is derived from an EMBL/GenBank/DDBJ whole genome shotgun (WGS) entry which is preliminary data.</text>
</comment>
<organism evidence="7 8">
    <name type="scientific">Chitinimonas lacunae</name>
    <dbReference type="NCBI Taxonomy" id="1963018"/>
    <lineage>
        <taxon>Bacteria</taxon>
        <taxon>Pseudomonadati</taxon>
        <taxon>Pseudomonadota</taxon>
        <taxon>Betaproteobacteria</taxon>
        <taxon>Neisseriales</taxon>
        <taxon>Chitinibacteraceae</taxon>
        <taxon>Chitinimonas</taxon>
    </lineage>
</organism>
<dbReference type="Pfam" id="PF12729">
    <property type="entry name" value="4HB_MCP_1"/>
    <property type="match status" value="1"/>
</dbReference>
<dbReference type="Gene3D" id="1.10.287.950">
    <property type="entry name" value="Methyl-accepting chemotaxis protein"/>
    <property type="match status" value="1"/>
</dbReference>
<dbReference type="CDD" id="cd19411">
    <property type="entry name" value="MCP2201-like_sensor"/>
    <property type="match status" value="1"/>
</dbReference>
<keyword evidence="8" id="KW-1185">Reference proteome</keyword>
<dbReference type="CDD" id="cd06225">
    <property type="entry name" value="HAMP"/>
    <property type="match status" value="1"/>
</dbReference>
<dbReference type="CDD" id="cd11386">
    <property type="entry name" value="MCP_signal"/>
    <property type="match status" value="1"/>
</dbReference>
<name>A0ABV8MR47_9NEIS</name>
<dbReference type="EMBL" id="JBHSBU010000001">
    <property type="protein sequence ID" value="MFC4159695.1"/>
    <property type="molecule type" value="Genomic_DNA"/>
</dbReference>
<dbReference type="Pfam" id="PF00672">
    <property type="entry name" value="HAMP"/>
    <property type="match status" value="1"/>
</dbReference>